<dbReference type="Pfam" id="PF00595">
    <property type="entry name" value="PDZ"/>
    <property type="match status" value="1"/>
</dbReference>
<evidence type="ECO:0000259" key="2">
    <source>
        <dbReference type="PROSITE" id="PS50106"/>
    </source>
</evidence>
<evidence type="ECO:0000256" key="1">
    <source>
        <dbReference type="SAM" id="MobiDB-lite"/>
    </source>
</evidence>
<feature type="domain" description="PDZ" evidence="2">
    <location>
        <begin position="235"/>
        <end position="319"/>
    </location>
</feature>
<protein>
    <submittedName>
        <fullName evidence="3">MPDZ</fullName>
    </submittedName>
</protein>
<dbReference type="PANTHER" id="PTHR11324:SF16">
    <property type="entry name" value="PDZ DOMAIN-CONTAINING PROTEIN 2"/>
    <property type="match status" value="1"/>
</dbReference>
<dbReference type="PROSITE" id="PS50106">
    <property type="entry name" value="PDZ"/>
    <property type="match status" value="1"/>
</dbReference>
<organism evidence="3 4">
    <name type="scientific">Mytilus edulis</name>
    <name type="common">Blue mussel</name>
    <dbReference type="NCBI Taxonomy" id="6550"/>
    <lineage>
        <taxon>Eukaryota</taxon>
        <taxon>Metazoa</taxon>
        <taxon>Spiralia</taxon>
        <taxon>Lophotrochozoa</taxon>
        <taxon>Mollusca</taxon>
        <taxon>Bivalvia</taxon>
        <taxon>Autobranchia</taxon>
        <taxon>Pteriomorphia</taxon>
        <taxon>Mytilida</taxon>
        <taxon>Mytiloidea</taxon>
        <taxon>Mytilidae</taxon>
        <taxon>Mytilinae</taxon>
        <taxon>Mytilus</taxon>
    </lineage>
</organism>
<evidence type="ECO:0000313" key="4">
    <source>
        <dbReference type="Proteomes" id="UP000683360"/>
    </source>
</evidence>
<dbReference type="SMART" id="SM00228">
    <property type="entry name" value="PDZ"/>
    <property type="match status" value="1"/>
</dbReference>
<dbReference type="AlphaFoldDB" id="A0A8S3UTV9"/>
<dbReference type="Gene3D" id="2.30.42.10">
    <property type="match status" value="1"/>
</dbReference>
<dbReference type="Proteomes" id="UP000683360">
    <property type="component" value="Unassembled WGS sequence"/>
</dbReference>
<proteinExistence type="predicted"/>
<sequence length="319" mass="33158">MVTQGKIDGISHDDAVQLLKSGGPVTLMVTQVLLKSGGPVTLMVTQGKIVGLIYDDAVQLLKSGGTVTLMVTQGKIDGITHDDAVQLLKSGFPVTLMVTQGKIVGLIYDDAVQLLKSVGPVTLMVTQVTLMVTQGKIVGLIYDDDVQLLKSGGPVTLMVTQVTLMVTQGKLVGLIYDDAVQLLKSGGPVTLMVTQGEETRVSVTGGKASRPVSADMTPQDNAVFDDDGAPPQCKTITLNRGPAGLGFSIVGGHGSPHGDLPIYVKSVFAQGAASVEGNLKRGDQILSVNGQSLEGCTHEEAVNILKNAKGNVTLMVLSS</sequence>
<dbReference type="EMBL" id="CAJPWZ010002953">
    <property type="protein sequence ID" value="CAG2248957.1"/>
    <property type="molecule type" value="Genomic_DNA"/>
</dbReference>
<evidence type="ECO:0000313" key="3">
    <source>
        <dbReference type="EMBL" id="CAG2248957.1"/>
    </source>
</evidence>
<comment type="caution">
    <text evidence="3">The sequence shown here is derived from an EMBL/GenBank/DDBJ whole genome shotgun (WGS) entry which is preliminary data.</text>
</comment>
<keyword evidence="4" id="KW-1185">Reference proteome</keyword>
<accession>A0A8S3UTV9</accession>
<gene>
    <name evidence="3" type="ORF">MEDL_60742</name>
</gene>
<dbReference type="InterPro" id="IPR001478">
    <property type="entry name" value="PDZ"/>
</dbReference>
<dbReference type="FunFam" id="2.30.42.10:FF:000110">
    <property type="entry name" value="multiple PDZ domain protein isoform X2"/>
    <property type="match status" value="1"/>
</dbReference>
<dbReference type="InterPro" id="IPR036034">
    <property type="entry name" value="PDZ_sf"/>
</dbReference>
<reference evidence="3" key="1">
    <citation type="submission" date="2021-03" db="EMBL/GenBank/DDBJ databases">
        <authorList>
            <person name="Bekaert M."/>
        </authorList>
    </citation>
    <scope>NUCLEOTIDE SEQUENCE</scope>
</reference>
<dbReference type="OrthoDB" id="6022711at2759"/>
<dbReference type="PANTHER" id="PTHR11324">
    <property type="entry name" value="IL16-RELATED"/>
    <property type="match status" value="1"/>
</dbReference>
<dbReference type="SUPFAM" id="SSF50156">
    <property type="entry name" value="PDZ domain-like"/>
    <property type="match status" value="1"/>
</dbReference>
<name>A0A8S3UTV9_MYTED</name>
<dbReference type="CDD" id="cd06676">
    <property type="entry name" value="PDZ13_MUPP1-like"/>
    <property type="match status" value="1"/>
</dbReference>
<feature type="region of interest" description="Disordered" evidence="1">
    <location>
        <begin position="204"/>
        <end position="228"/>
    </location>
</feature>